<comment type="caution">
    <text evidence="1">The sequence shown here is derived from an EMBL/GenBank/DDBJ whole genome shotgun (WGS) entry which is preliminary data.</text>
</comment>
<feature type="non-terminal residue" evidence="1">
    <location>
        <position position="27"/>
    </location>
</feature>
<dbReference type="AlphaFoldDB" id="A0A8J2PPP5"/>
<sequence length="27" mass="3126">SVFVELIIIQASKLRSKKEDRILIPKT</sequence>
<keyword evidence="2" id="KW-1185">Reference proteome</keyword>
<reference evidence="1" key="1">
    <citation type="submission" date="2021-06" db="EMBL/GenBank/DDBJ databases">
        <authorList>
            <person name="Hodson N. C."/>
            <person name="Mongue J. A."/>
            <person name="Jaron S. K."/>
        </authorList>
    </citation>
    <scope>NUCLEOTIDE SEQUENCE</scope>
</reference>
<evidence type="ECO:0000313" key="2">
    <source>
        <dbReference type="Proteomes" id="UP000708208"/>
    </source>
</evidence>
<dbReference type="EMBL" id="CAJVCH010478953">
    <property type="protein sequence ID" value="CAG7820454.1"/>
    <property type="molecule type" value="Genomic_DNA"/>
</dbReference>
<organism evidence="1 2">
    <name type="scientific">Allacma fusca</name>
    <dbReference type="NCBI Taxonomy" id="39272"/>
    <lineage>
        <taxon>Eukaryota</taxon>
        <taxon>Metazoa</taxon>
        <taxon>Ecdysozoa</taxon>
        <taxon>Arthropoda</taxon>
        <taxon>Hexapoda</taxon>
        <taxon>Collembola</taxon>
        <taxon>Symphypleona</taxon>
        <taxon>Sminthuridae</taxon>
        <taxon>Allacma</taxon>
    </lineage>
</organism>
<dbReference type="Proteomes" id="UP000708208">
    <property type="component" value="Unassembled WGS sequence"/>
</dbReference>
<name>A0A8J2PPP5_9HEXA</name>
<proteinExistence type="predicted"/>
<feature type="non-terminal residue" evidence="1">
    <location>
        <position position="1"/>
    </location>
</feature>
<evidence type="ECO:0000313" key="1">
    <source>
        <dbReference type="EMBL" id="CAG7820454.1"/>
    </source>
</evidence>
<protein>
    <submittedName>
        <fullName evidence="1">Uncharacterized protein</fullName>
    </submittedName>
</protein>
<accession>A0A8J2PPP5</accession>
<gene>
    <name evidence="1" type="ORF">AFUS01_LOCUS30844</name>
</gene>